<feature type="compositionally biased region" description="Polar residues" evidence="2">
    <location>
        <begin position="215"/>
        <end position="238"/>
    </location>
</feature>
<dbReference type="PANTHER" id="PTHR31075:SF4">
    <property type="entry name" value="CENTROSOMAL PROTEIN OF 85 KDA"/>
    <property type="match status" value="1"/>
</dbReference>
<dbReference type="GO" id="GO:0005813">
    <property type="term" value="C:centrosome"/>
    <property type="evidence" value="ECO:0007669"/>
    <property type="project" value="TreeGrafter"/>
</dbReference>
<dbReference type="Proteomes" id="UP000245119">
    <property type="component" value="Linkage Group LG6"/>
</dbReference>
<dbReference type="Gene3D" id="1.10.287.1490">
    <property type="match status" value="1"/>
</dbReference>
<evidence type="ECO:0000313" key="5">
    <source>
        <dbReference type="Proteomes" id="UP000245119"/>
    </source>
</evidence>
<dbReference type="OMA" id="GMILEIQ"/>
<evidence type="ECO:0000256" key="2">
    <source>
        <dbReference type="SAM" id="MobiDB-lite"/>
    </source>
</evidence>
<comment type="caution">
    <text evidence="4">The sequence shown here is derived from an EMBL/GenBank/DDBJ whole genome shotgun (WGS) entry which is preliminary data.</text>
</comment>
<feature type="compositionally biased region" description="Polar residues" evidence="2">
    <location>
        <begin position="1"/>
        <end position="39"/>
    </location>
</feature>
<feature type="coiled-coil region" evidence="1">
    <location>
        <begin position="326"/>
        <end position="452"/>
    </location>
</feature>
<sequence length="767" mass="87761">MAGQSSPTLQYSETNVPDYQKMLQTSAQPDSSARGQLPQTGWHDDVETLTPSPVIQHPQAPVSPPMARHRFHHYTAWDGGGRVQVRGEAGGTQPYQLSSKYEHADDQIYNHDGYHSYPDNIYNSGTSAYRYYGVAAANDSGVSSPALLRRIYNRAPVEHRRSFPDNSQVQHLLDNYIEHGGDVRQGGGGSTSGYSSSSNYEYGINMKTPLHQKSSEFPAQLSTPKPRSILRNSHNQSHLGRDRATSPLFGSHSEILHFSGSTKKPAGDLRQWQQQHQEELLHQHIETQALYDKQLTPLETMIQQLGIKEDDPSRWEPIRRAADNIIREKNMIIEKLRQRVLELEEDLKMADNKLRQTLLASDDKADLVHQKLKELQYKNATIKTELTETRTKKNAEINMLEEQLGAAEHELEKLKSQLKNKDNDTGSLEAKLQAKEQEIEEWGRRFQEMKSSHQQLRLKLDSVERYLADLPTVEESTYNAQELLRLKEENALSKSQLEELHQKLTQTRKMLVARDLHVKELEDTENELAGRLQELEQELRQVRKKDQVAQSLLNVETELNQTKQEKERLAVDLEKAKKLLETTHRRLRLSETRQQTEMKEITERLTQEEEAVGVLRQEVLDKEQQVEKMKHLVKEVGHQNQDLMEQNLILREQLTLAEQHAADDGIRLQRRFMAELGLCFSELQAIVQICLQRARGEDPNMSVLLGVREAVADTEETSAASAEDKVQTIKQWLSKLSVLREEVDGLRAAICNQYAEDMGQTLQCATQ</sequence>
<dbReference type="PANTHER" id="PTHR31075">
    <property type="entry name" value="CENTROSOMAL PROTEIN OF 85 KDA"/>
    <property type="match status" value="1"/>
</dbReference>
<feature type="region of interest" description="Disordered" evidence="2">
    <location>
        <begin position="1"/>
        <end position="64"/>
    </location>
</feature>
<gene>
    <name evidence="4" type="ORF">C0Q70_10562</name>
</gene>
<keyword evidence="1" id="KW-0175">Coiled coil</keyword>
<dbReference type="InterPro" id="IPR040210">
    <property type="entry name" value="Cep85/Cep85L"/>
</dbReference>
<reference evidence="4 5" key="1">
    <citation type="submission" date="2018-04" db="EMBL/GenBank/DDBJ databases">
        <title>The genome of golden apple snail Pomacea canaliculata provides insight into stress tolerance and invasive adaptation.</title>
        <authorList>
            <person name="Liu C."/>
            <person name="Liu B."/>
            <person name="Ren Y."/>
            <person name="Zhang Y."/>
            <person name="Wang H."/>
            <person name="Li S."/>
            <person name="Jiang F."/>
            <person name="Yin L."/>
            <person name="Zhang G."/>
            <person name="Qian W."/>
            <person name="Fan W."/>
        </authorList>
    </citation>
    <scope>NUCLEOTIDE SEQUENCE [LARGE SCALE GENOMIC DNA]</scope>
    <source>
        <strain evidence="4">SZHN2017</strain>
        <tissue evidence="4">Muscle</tissue>
    </source>
</reference>
<evidence type="ECO:0000259" key="3">
    <source>
        <dbReference type="Pfam" id="PF24555"/>
    </source>
</evidence>
<name>A0A2T7P3K5_POMCA</name>
<dbReference type="InterPro" id="IPR058190">
    <property type="entry name" value="CC4_CEP85"/>
</dbReference>
<dbReference type="STRING" id="400727.A0A2T7P3K5"/>
<dbReference type="EMBL" id="PZQS01000006">
    <property type="protein sequence ID" value="PVD27986.1"/>
    <property type="molecule type" value="Genomic_DNA"/>
</dbReference>
<evidence type="ECO:0000313" key="4">
    <source>
        <dbReference type="EMBL" id="PVD27986.1"/>
    </source>
</evidence>
<dbReference type="SUPFAM" id="SSF57997">
    <property type="entry name" value="Tropomyosin"/>
    <property type="match status" value="1"/>
</dbReference>
<dbReference type="Pfam" id="PF24555">
    <property type="entry name" value="CC4_CEP85"/>
    <property type="match status" value="1"/>
</dbReference>
<organism evidence="4 5">
    <name type="scientific">Pomacea canaliculata</name>
    <name type="common">Golden apple snail</name>
    <dbReference type="NCBI Taxonomy" id="400727"/>
    <lineage>
        <taxon>Eukaryota</taxon>
        <taxon>Metazoa</taxon>
        <taxon>Spiralia</taxon>
        <taxon>Lophotrochozoa</taxon>
        <taxon>Mollusca</taxon>
        <taxon>Gastropoda</taxon>
        <taxon>Caenogastropoda</taxon>
        <taxon>Architaenioglossa</taxon>
        <taxon>Ampullarioidea</taxon>
        <taxon>Ampullariidae</taxon>
        <taxon>Pomacea</taxon>
    </lineage>
</organism>
<accession>A0A2T7P3K5</accession>
<feature type="domain" description="Centrosomal protein of 85 kDa-like CC4 coiled-coil" evidence="3">
    <location>
        <begin position="563"/>
        <end position="650"/>
    </location>
</feature>
<dbReference type="OrthoDB" id="5972981at2759"/>
<protein>
    <recommendedName>
        <fullName evidence="3">Centrosomal protein of 85 kDa-like CC4 coiled-coil domain-containing protein</fullName>
    </recommendedName>
</protein>
<feature type="region of interest" description="Disordered" evidence="2">
    <location>
        <begin position="215"/>
        <end position="246"/>
    </location>
</feature>
<proteinExistence type="predicted"/>
<dbReference type="AlphaFoldDB" id="A0A2T7P3K5"/>
<evidence type="ECO:0000256" key="1">
    <source>
        <dbReference type="SAM" id="Coils"/>
    </source>
</evidence>
<feature type="coiled-coil region" evidence="1">
    <location>
        <begin position="483"/>
        <end position="618"/>
    </location>
</feature>
<keyword evidence="5" id="KW-1185">Reference proteome</keyword>